<keyword evidence="2" id="KW-1185">Reference proteome</keyword>
<name>A0A384JTU6_BOTFB</name>
<proteinExistence type="predicted"/>
<dbReference type="RefSeq" id="XP_024551128.1">
    <property type="nucleotide sequence ID" value="XM_024695334.1"/>
</dbReference>
<dbReference type="Proteomes" id="UP000001798">
    <property type="component" value="Chromosome 9"/>
</dbReference>
<dbReference type="OrthoDB" id="3433981at2759"/>
<dbReference type="EMBL" id="CP009813">
    <property type="protein sequence ID" value="ATZ53940.1"/>
    <property type="molecule type" value="Genomic_DNA"/>
</dbReference>
<evidence type="ECO:0000313" key="1">
    <source>
        <dbReference type="EMBL" id="ATZ53940.1"/>
    </source>
</evidence>
<reference evidence="1 2" key="1">
    <citation type="journal article" date="2011" name="PLoS Genet.">
        <title>Genomic analysis of the necrotrophic fungal pathogens Sclerotinia sclerotiorum and Botrytis cinerea.</title>
        <authorList>
            <person name="Amselem J."/>
            <person name="Cuomo C.A."/>
            <person name="van Kan J.A."/>
            <person name="Viaud M."/>
            <person name="Benito E.P."/>
            <person name="Couloux A."/>
            <person name="Coutinho P.M."/>
            <person name="de Vries R.P."/>
            <person name="Dyer P.S."/>
            <person name="Fillinger S."/>
            <person name="Fournier E."/>
            <person name="Gout L."/>
            <person name="Hahn M."/>
            <person name="Kohn L."/>
            <person name="Lapalu N."/>
            <person name="Plummer K.M."/>
            <person name="Pradier J.M."/>
            <person name="Quevillon E."/>
            <person name="Sharon A."/>
            <person name="Simon A."/>
            <person name="ten Have A."/>
            <person name="Tudzynski B."/>
            <person name="Tudzynski P."/>
            <person name="Wincker P."/>
            <person name="Andrew M."/>
            <person name="Anthouard V."/>
            <person name="Beever R.E."/>
            <person name="Beffa R."/>
            <person name="Benoit I."/>
            <person name="Bouzid O."/>
            <person name="Brault B."/>
            <person name="Chen Z."/>
            <person name="Choquer M."/>
            <person name="Collemare J."/>
            <person name="Cotton P."/>
            <person name="Danchin E.G."/>
            <person name="Da Silva C."/>
            <person name="Gautier A."/>
            <person name="Giraud C."/>
            <person name="Giraud T."/>
            <person name="Gonzalez C."/>
            <person name="Grossetete S."/>
            <person name="Guldener U."/>
            <person name="Henrissat B."/>
            <person name="Howlett B.J."/>
            <person name="Kodira C."/>
            <person name="Kretschmer M."/>
            <person name="Lappartient A."/>
            <person name="Leroch M."/>
            <person name="Levis C."/>
            <person name="Mauceli E."/>
            <person name="Neuveglise C."/>
            <person name="Oeser B."/>
            <person name="Pearson M."/>
            <person name="Poulain J."/>
            <person name="Poussereau N."/>
            <person name="Quesneville H."/>
            <person name="Rascle C."/>
            <person name="Schumacher J."/>
            <person name="Segurens B."/>
            <person name="Sexton A."/>
            <person name="Silva E."/>
            <person name="Sirven C."/>
            <person name="Soanes D.M."/>
            <person name="Talbot N.J."/>
            <person name="Templeton M."/>
            <person name="Yandava C."/>
            <person name="Yarden O."/>
            <person name="Zeng Q."/>
            <person name="Rollins J.A."/>
            <person name="Lebrun M.H."/>
            <person name="Dickman M."/>
        </authorList>
    </citation>
    <scope>NUCLEOTIDE SEQUENCE [LARGE SCALE GENOMIC DNA]</scope>
    <source>
        <strain evidence="1 2">B05.10</strain>
    </source>
</reference>
<organism evidence="1 2">
    <name type="scientific">Botryotinia fuckeliana (strain B05.10)</name>
    <name type="common">Noble rot fungus</name>
    <name type="synonym">Botrytis cinerea</name>
    <dbReference type="NCBI Taxonomy" id="332648"/>
    <lineage>
        <taxon>Eukaryota</taxon>
        <taxon>Fungi</taxon>
        <taxon>Dikarya</taxon>
        <taxon>Ascomycota</taxon>
        <taxon>Pezizomycotina</taxon>
        <taxon>Leotiomycetes</taxon>
        <taxon>Helotiales</taxon>
        <taxon>Sclerotiniaceae</taxon>
        <taxon>Botrytis</taxon>
    </lineage>
</organism>
<dbReference type="VEuPathDB" id="FungiDB:Bcin09g06930"/>
<reference evidence="1 2" key="3">
    <citation type="journal article" date="2017" name="Mol. Plant Pathol.">
        <title>A gapless genome sequence of the fungus Botrytis cinerea.</title>
        <authorList>
            <person name="Van Kan J.A."/>
            <person name="Stassen J.H."/>
            <person name="Mosbach A."/>
            <person name="Van Der Lee T.A."/>
            <person name="Faino L."/>
            <person name="Farmer A.D."/>
            <person name="Papasotiriou D.G."/>
            <person name="Zhou S."/>
            <person name="Seidl M.F."/>
            <person name="Cottam E."/>
            <person name="Edel D."/>
            <person name="Hahn M."/>
            <person name="Schwartz D.C."/>
            <person name="Dietrich R.A."/>
            <person name="Widdison S."/>
            <person name="Scalliet G."/>
        </authorList>
    </citation>
    <scope>NUCLEOTIDE SEQUENCE [LARGE SCALE GENOMIC DNA]</scope>
    <source>
        <strain evidence="1 2">B05.10</strain>
    </source>
</reference>
<evidence type="ECO:0000313" key="2">
    <source>
        <dbReference type="Proteomes" id="UP000001798"/>
    </source>
</evidence>
<reference evidence="1 2" key="2">
    <citation type="journal article" date="2012" name="Eukaryot. Cell">
        <title>Genome update of Botrytis cinerea strains B05.10 and T4.</title>
        <authorList>
            <person name="Staats M."/>
            <person name="van Kan J.A."/>
        </authorList>
    </citation>
    <scope>NUCLEOTIDE SEQUENCE [LARGE SCALE GENOMIC DNA]</scope>
    <source>
        <strain evidence="1 2">B05.10</strain>
    </source>
</reference>
<protein>
    <submittedName>
        <fullName evidence="1">Uncharacterized protein</fullName>
    </submittedName>
</protein>
<dbReference type="AlphaFoldDB" id="A0A384JTU6"/>
<accession>A0A384JTU6</accession>
<sequence length="457" mass="53272">MVMEDTSFELRPQGQTYPLTLGERLEHADNYRADHEALRKTLESIKKFYESPFATPHTTDHKDCESCIGEDRQTRKAYWDWYLSEDPDRWYSKLFDYKTELQSMFEQPKVHRLDEIHTRVDDEFRAHLKKDLCAHRPDDSEDVVEFKDRIAMELDQGRNISKVLNTYLTEYIKTCPSPDQVDFILHLHDTTTHKQRIPIYISYYCSPLESDSVSVRNYKSKYARMFENEIPYDEVVAAMKKESARTKDTEIAQLQHRLNELNLAQSAHLKAKAKKAEKDTLKYLHHQQVEKESKALCSYDGCDEDVDLSVPEGAIQCILCDWIASKVPEDRDHKRTYYCSPSHALLDHEDHDKADHYCLSAHWKDCCLSEFSADEEVSHDGMCLCKVCMVSGHKALFCSEECYEKNYNQHAAEWHTDENAQRSLEIFKIPDDFIVEDVVDDPGIESGEIVDTEMHGV</sequence>
<dbReference type="KEGG" id="bfu:BCIN_09g06930"/>
<gene>
    <name evidence="1" type="ORF">BCIN_09g06930</name>
</gene>
<dbReference type="GeneID" id="5433729"/>